<evidence type="ECO:0000256" key="1">
    <source>
        <dbReference type="ARBA" id="ARBA00000900"/>
    </source>
</evidence>
<reference evidence="11 12" key="1">
    <citation type="submission" date="2019-12" db="EMBL/GenBank/DDBJ databases">
        <authorList>
            <person name="Alioto T."/>
            <person name="Alioto T."/>
            <person name="Gomez Garrido J."/>
        </authorList>
    </citation>
    <scope>NUCLEOTIDE SEQUENCE [LARGE SCALE GENOMIC DNA]</scope>
</reference>
<keyword evidence="4" id="KW-0479">Metal-binding</keyword>
<dbReference type="SMART" id="SM00184">
    <property type="entry name" value="RING"/>
    <property type="match status" value="1"/>
</dbReference>
<evidence type="ECO:0000256" key="5">
    <source>
        <dbReference type="ARBA" id="ARBA00022771"/>
    </source>
</evidence>
<dbReference type="EC" id="2.3.2.27" evidence="2"/>
<evidence type="ECO:0000256" key="6">
    <source>
        <dbReference type="ARBA" id="ARBA00022786"/>
    </source>
</evidence>
<keyword evidence="5 8" id="KW-0863">Zinc-finger</keyword>
<dbReference type="CDD" id="cd16469">
    <property type="entry name" value="RING-H2_RNF24-like"/>
    <property type="match status" value="1"/>
</dbReference>
<feature type="signal peptide" evidence="9">
    <location>
        <begin position="1"/>
        <end position="22"/>
    </location>
</feature>
<dbReference type="InterPro" id="IPR013083">
    <property type="entry name" value="Znf_RING/FYVE/PHD"/>
</dbReference>
<feature type="chain" id="PRO_5035718136" description="RING-type E3 ubiquitin transferase" evidence="9">
    <location>
        <begin position="23"/>
        <end position="584"/>
    </location>
</feature>
<accession>A0A8S0V0F6</accession>
<dbReference type="Gramene" id="OE9A101263T12">
    <property type="protein sequence ID" value="OE9A101263C12"/>
    <property type="gene ID" value="OE9A101263"/>
</dbReference>
<dbReference type="InterPro" id="IPR045191">
    <property type="entry name" value="MBR1/2-like"/>
</dbReference>
<keyword evidence="9" id="KW-0732">Signal</keyword>
<evidence type="ECO:0000256" key="4">
    <source>
        <dbReference type="ARBA" id="ARBA00022723"/>
    </source>
</evidence>
<evidence type="ECO:0000313" key="11">
    <source>
        <dbReference type="EMBL" id="CAA3024148.1"/>
    </source>
</evidence>
<dbReference type="PROSITE" id="PS50089">
    <property type="entry name" value="ZF_RING_2"/>
    <property type="match status" value="1"/>
</dbReference>
<dbReference type="GO" id="GO:0016874">
    <property type="term" value="F:ligase activity"/>
    <property type="evidence" value="ECO:0007669"/>
    <property type="project" value="UniProtKB-KW"/>
</dbReference>
<organism evidence="11 12">
    <name type="scientific">Olea europaea subsp. europaea</name>
    <dbReference type="NCBI Taxonomy" id="158383"/>
    <lineage>
        <taxon>Eukaryota</taxon>
        <taxon>Viridiplantae</taxon>
        <taxon>Streptophyta</taxon>
        <taxon>Embryophyta</taxon>
        <taxon>Tracheophyta</taxon>
        <taxon>Spermatophyta</taxon>
        <taxon>Magnoliopsida</taxon>
        <taxon>eudicotyledons</taxon>
        <taxon>Gunneridae</taxon>
        <taxon>Pentapetalae</taxon>
        <taxon>asterids</taxon>
        <taxon>lamiids</taxon>
        <taxon>Lamiales</taxon>
        <taxon>Oleaceae</taxon>
        <taxon>Oleeae</taxon>
        <taxon>Olea</taxon>
    </lineage>
</organism>
<keyword evidence="12" id="KW-1185">Reference proteome</keyword>
<dbReference type="SUPFAM" id="SSF57850">
    <property type="entry name" value="RING/U-box"/>
    <property type="match status" value="1"/>
</dbReference>
<evidence type="ECO:0000313" key="12">
    <source>
        <dbReference type="Proteomes" id="UP000594638"/>
    </source>
</evidence>
<dbReference type="PANTHER" id="PTHR22937">
    <property type="entry name" value="E3 UBIQUITIN-PROTEIN LIGASE RNF165"/>
    <property type="match status" value="1"/>
</dbReference>
<comment type="catalytic activity">
    <reaction evidence="1">
        <text>S-ubiquitinyl-[E2 ubiquitin-conjugating enzyme]-L-cysteine + [acceptor protein]-L-lysine = [E2 ubiquitin-conjugating enzyme]-L-cysteine + N(6)-ubiquitinyl-[acceptor protein]-L-lysine.</text>
        <dbReference type="EC" id="2.3.2.27"/>
    </reaction>
</comment>
<sequence>MAAHHLSSRLIILCRLCIICRLSFNYMGHQNTHYSGHSIDLETDQQGQGHLHPKPGLFNGSVAKFPQTSVHTVIPPPGNACNFKIHHMPEHHDVALFYGMMQYNGVQHQDQHPHPSSNLDLAVGAPSRHYNLYMVPPSGIIDFPLPMNYGAHDHLSLSGTQGIVGIPTDSFGRNILYMDGVRGSFKRKNDEGLPVNYQYHNASAGSSSSVAPTRPVGSDTIITGAASFLPPECATNDSTSMIESGSHRSVRNRPGMIGSESIMAQNTGNLIQGNYVTQPVHLPGNPWLDVHFNANNGDNGPFAWNQTPTLHYMHANVNGGCPEAGNIGFQGYQVTANSGSSHSFLPPPIPQGHLNLNHHPQPPMQGARGYNINLPLQVGTSSHRITTISSSNSGISPFQATVEAGSTFLTPVPPMGFQLYQPHQREVMLDSNTRHQNLPHLRFLPEDEVAILEIPGYHEARDTIDHHRDMRLDTDHMSYEELLALGEQIGSVVTGLSEEAIRRDLKVGTFASSATCSSVDRTTCVEQEINFCVICQTDYKEQERIGILDCGHEYHRHCIKKWLLMKNSCPICKSTALTQAREDL</sequence>
<name>A0A8S0V0F6_OLEEU</name>
<dbReference type="GO" id="GO:0005634">
    <property type="term" value="C:nucleus"/>
    <property type="evidence" value="ECO:0007669"/>
    <property type="project" value="TreeGrafter"/>
</dbReference>
<dbReference type="AlphaFoldDB" id="A0A8S0V0F6"/>
<evidence type="ECO:0000256" key="3">
    <source>
        <dbReference type="ARBA" id="ARBA00022679"/>
    </source>
</evidence>
<dbReference type="OrthoDB" id="8062037at2759"/>
<dbReference type="Pfam" id="PF13639">
    <property type="entry name" value="zf-RING_2"/>
    <property type="match status" value="1"/>
</dbReference>
<keyword evidence="11" id="KW-0436">Ligase</keyword>
<dbReference type="Proteomes" id="UP000594638">
    <property type="component" value="Unassembled WGS sequence"/>
</dbReference>
<evidence type="ECO:0000259" key="10">
    <source>
        <dbReference type="PROSITE" id="PS50089"/>
    </source>
</evidence>
<dbReference type="GO" id="GO:0008270">
    <property type="term" value="F:zinc ion binding"/>
    <property type="evidence" value="ECO:0007669"/>
    <property type="project" value="UniProtKB-KW"/>
</dbReference>
<evidence type="ECO:0000256" key="9">
    <source>
        <dbReference type="SAM" id="SignalP"/>
    </source>
</evidence>
<proteinExistence type="predicted"/>
<keyword evidence="7" id="KW-0862">Zinc</keyword>
<dbReference type="InterPro" id="IPR001841">
    <property type="entry name" value="Znf_RING"/>
</dbReference>
<evidence type="ECO:0000256" key="2">
    <source>
        <dbReference type="ARBA" id="ARBA00012483"/>
    </source>
</evidence>
<comment type="caution">
    <text evidence="11">The sequence shown here is derived from an EMBL/GenBank/DDBJ whole genome shotgun (WGS) entry which is preliminary data.</text>
</comment>
<feature type="domain" description="RING-type" evidence="10">
    <location>
        <begin position="532"/>
        <end position="573"/>
    </location>
</feature>
<evidence type="ECO:0000256" key="7">
    <source>
        <dbReference type="ARBA" id="ARBA00022833"/>
    </source>
</evidence>
<protein>
    <recommendedName>
        <fullName evidence="2">RING-type E3 ubiquitin transferase</fullName>
        <ecNumber evidence="2">2.3.2.27</ecNumber>
    </recommendedName>
</protein>
<dbReference type="Gene3D" id="3.30.40.10">
    <property type="entry name" value="Zinc/RING finger domain, C3HC4 (zinc finger)"/>
    <property type="match status" value="1"/>
</dbReference>
<keyword evidence="6" id="KW-0833">Ubl conjugation pathway</keyword>
<gene>
    <name evidence="11" type="ORF">OLEA9_A101263</name>
</gene>
<evidence type="ECO:0000256" key="8">
    <source>
        <dbReference type="PROSITE-ProRule" id="PRU00175"/>
    </source>
</evidence>
<keyword evidence="3" id="KW-0808">Transferase</keyword>
<dbReference type="PANTHER" id="PTHR22937:SF222">
    <property type="entry name" value="RING-TYPE E3 UBIQUITIN TRANSFERASE"/>
    <property type="match status" value="1"/>
</dbReference>
<dbReference type="GO" id="GO:0061630">
    <property type="term" value="F:ubiquitin protein ligase activity"/>
    <property type="evidence" value="ECO:0007669"/>
    <property type="project" value="UniProtKB-EC"/>
</dbReference>
<dbReference type="EMBL" id="CACTIH010009103">
    <property type="protein sequence ID" value="CAA3024148.1"/>
    <property type="molecule type" value="Genomic_DNA"/>
</dbReference>